<feature type="region of interest" description="Disordered" evidence="1">
    <location>
        <begin position="100"/>
        <end position="123"/>
    </location>
</feature>
<dbReference type="EnsemblMetazoa" id="RPRC005465-RA">
    <property type="protein sequence ID" value="RPRC005465-PA"/>
    <property type="gene ID" value="RPRC005465"/>
</dbReference>
<evidence type="ECO:0000313" key="2">
    <source>
        <dbReference type="EnsemblMetazoa" id="RPRC005465-PA"/>
    </source>
</evidence>
<feature type="compositionally biased region" description="Basic residues" evidence="1">
    <location>
        <begin position="1"/>
        <end position="20"/>
    </location>
</feature>
<evidence type="ECO:0000313" key="3">
    <source>
        <dbReference type="Proteomes" id="UP000015103"/>
    </source>
</evidence>
<dbReference type="InParanoid" id="T1HN41"/>
<sequence length="123" mass="13981">MGKKGSSRRLTGPKRKKKMRIASPAVEIPPFEYSGFDAPTGLKNIARLLKTASPENNILCECKIIYECKTCREMFRDPNEFTDHKFGDCKERQFVIKSGPLTRSRARTSDTSTSDKLISDNKY</sequence>
<dbReference type="HOGENOM" id="CLU_2018049_0_0_1"/>
<proteinExistence type="predicted"/>
<keyword evidence="3" id="KW-1185">Reference proteome</keyword>
<dbReference type="EMBL" id="ACPB03006303">
    <property type="status" value="NOT_ANNOTATED_CDS"/>
    <property type="molecule type" value="Genomic_DNA"/>
</dbReference>
<reference evidence="2" key="1">
    <citation type="submission" date="2015-05" db="UniProtKB">
        <authorList>
            <consortium name="EnsemblMetazoa"/>
        </authorList>
    </citation>
    <scope>IDENTIFICATION</scope>
</reference>
<feature type="region of interest" description="Disordered" evidence="1">
    <location>
        <begin position="1"/>
        <end position="21"/>
    </location>
</feature>
<accession>T1HN41</accession>
<dbReference type="Proteomes" id="UP000015103">
    <property type="component" value="Unassembled WGS sequence"/>
</dbReference>
<dbReference type="VEuPathDB" id="VectorBase:RPRC005465"/>
<name>T1HN41_RHOPR</name>
<evidence type="ECO:0000256" key="1">
    <source>
        <dbReference type="SAM" id="MobiDB-lite"/>
    </source>
</evidence>
<organism evidence="2 3">
    <name type="scientific">Rhodnius prolixus</name>
    <name type="common">Triatomid bug</name>
    <dbReference type="NCBI Taxonomy" id="13249"/>
    <lineage>
        <taxon>Eukaryota</taxon>
        <taxon>Metazoa</taxon>
        <taxon>Ecdysozoa</taxon>
        <taxon>Arthropoda</taxon>
        <taxon>Hexapoda</taxon>
        <taxon>Insecta</taxon>
        <taxon>Pterygota</taxon>
        <taxon>Neoptera</taxon>
        <taxon>Paraneoptera</taxon>
        <taxon>Hemiptera</taxon>
        <taxon>Heteroptera</taxon>
        <taxon>Panheteroptera</taxon>
        <taxon>Cimicomorpha</taxon>
        <taxon>Reduviidae</taxon>
        <taxon>Triatominae</taxon>
        <taxon>Rhodnius</taxon>
    </lineage>
</organism>
<dbReference type="AlphaFoldDB" id="T1HN41"/>
<protein>
    <submittedName>
        <fullName evidence="2">Uncharacterized protein</fullName>
    </submittedName>
</protein>